<evidence type="ECO:0000259" key="4">
    <source>
        <dbReference type="Pfam" id="PF08614"/>
    </source>
</evidence>
<proteinExistence type="inferred from homology"/>
<evidence type="ECO:0000313" key="6">
    <source>
        <dbReference type="Proteomes" id="UP000053958"/>
    </source>
</evidence>
<accession>A0A0F4Z345</accession>
<evidence type="ECO:0000256" key="1">
    <source>
        <dbReference type="ARBA" id="ARBA00005331"/>
    </source>
</evidence>
<dbReference type="Proteomes" id="UP000053958">
    <property type="component" value="Unassembled WGS sequence"/>
</dbReference>
<feature type="compositionally biased region" description="Low complexity" evidence="3">
    <location>
        <begin position="38"/>
        <end position="56"/>
    </location>
</feature>
<dbReference type="InterPro" id="IPR013923">
    <property type="entry name" value="Autophagy-rel_prot_16_dom"/>
</dbReference>
<comment type="similarity">
    <text evidence="1">Belongs to the ATG16 family.</text>
</comment>
<dbReference type="EMBL" id="LASV01000069">
    <property type="protein sequence ID" value="KKA24293.1"/>
    <property type="molecule type" value="Genomic_DNA"/>
</dbReference>
<keyword evidence="2" id="KW-0175">Coiled coil</keyword>
<dbReference type="STRING" id="1408163.A0A0F4Z345"/>
<feature type="region of interest" description="Disordered" evidence="3">
    <location>
        <begin position="38"/>
        <end position="69"/>
    </location>
</feature>
<comment type="caution">
    <text evidence="5">The sequence shown here is derived from an EMBL/GenBank/DDBJ whole genome shotgun (WGS) entry which is preliminary data.</text>
</comment>
<dbReference type="RefSeq" id="XP_013330905.1">
    <property type="nucleotide sequence ID" value="XM_013475451.1"/>
</dbReference>
<sequence length="199" mass="22447">MANWRDDYYAALGVRDEREKANIGLYDAYRTGALATARQQVQSSEAAAAPSSSATSKRGATTGQQQDAGKPLHEVLAAVRADLTAAQRSRSELQDRLTRTTEELEKLKKKTQQDGRRITALEGERHHLQLRLRDRDEELRGKAKLLDSVQDELASLNLQLNMAEERSSRLQRENQELIDRWMAHKGKEAEAMNEASKFS</sequence>
<evidence type="ECO:0000256" key="3">
    <source>
        <dbReference type="SAM" id="MobiDB-lite"/>
    </source>
</evidence>
<name>A0A0F4Z345_RASE3</name>
<dbReference type="GeneID" id="25314031"/>
<dbReference type="Gene3D" id="1.20.5.170">
    <property type="match status" value="1"/>
</dbReference>
<feature type="coiled-coil region" evidence="2">
    <location>
        <begin position="146"/>
        <end position="180"/>
    </location>
</feature>
<feature type="coiled-coil region" evidence="2">
    <location>
        <begin position="76"/>
        <end position="114"/>
    </location>
</feature>
<organism evidence="5 6">
    <name type="scientific">Rasamsonia emersonii (strain ATCC 16479 / CBS 393.64 / IMI 116815)</name>
    <dbReference type="NCBI Taxonomy" id="1408163"/>
    <lineage>
        <taxon>Eukaryota</taxon>
        <taxon>Fungi</taxon>
        <taxon>Dikarya</taxon>
        <taxon>Ascomycota</taxon>
        <taxon>Pezizomycotina</taxon>
        <taxon>Eurotiomycetes</taxon>
        <taxon>Eurotiomycetidae</taxon>
        <taxon>Eurotiales</taxon>
        <taxon>Trichocomaceae</taxon>
        <taxon>Rasamsonia</taxon>
    </lineage>
</organism>
<dbReference type="OrthoDB" id="8949486at2759"/>
<dbReference type="Pfam" id="PF08614">
    <property type="entry name" value="ATG16"/>
    <property type="match status" value="1"/>
</dbReference>
<keyword evidence="6" id="KW-1185">Reference proteome</keyword>
<feature type="domain" description="Autophagy-related protein 16" evidence="4">
    <location>
        <begin position="7"/>
        <end position="193"/>
    </location>
</feature>
<dbReference type="CDD" id="cd22887">
    <property type="entry name" value="Atg16_CCD"/>
    <property type="match status" value="1"/>
</dbReference>
<protein>
    <submittedName>
        <fullName evidence="5">Autophagy protein Apg16</fullName>
    </submittedName>
</protein>
<gene>
    <name evidence="5" type="ORF">T310_1680</name>
</gene>
<reference evidence="5 6" key="1">
    <citation type="submission" date="2015-04" db="EMBL/GenBank/DDBJ databases">
        <authorList>
            <person name="Heijne W.H."/>
            <person name="Fedorova N.D."/>
            <person name="Nierman W.C."/>
            <person name="Vollebregt A.W."/>
            <person name="Zhao Z."/>
            <person name="Wu L."/>
            <person name="Kumar M."/>
            <person name="Stam H."/>
            <person name="van den Berg M.A."/>
            <person name="Pel H.J."/>
        </authorList>
    </citation>
    <scope>NUCLEOTIDE SEQUENCE [LARGE SCALE GENOMIC DNA]</scope>
    <source>
        <strain evidence="5 6">CBS 393.64</strain>
    </source>
</reference>
<dbReference type="AlphaFoldDB" id="A0A0F4Z345"/>
<feature type="compositionally biased region" description="Polar residues" evidence="3">
    <location>
        <begin position="58"/>
        <end position="67"/>
    </location>
</feature>
<evidence type="ECO:0000256" key="2">
    <source>
        <dbReference type="SAM" id="Coils"/>
    </source>
</evidence>
<evidence type="ECO:0000313" key="5">
    <source>
        <dbReference type="EMBL" id="KKA24293.1"/>
    </source>
</evidence>